<dbReference type="InterPro" id="IPR008144">
    <property type="entry name" value="Guanylate_kin-like_dom"/>
</dbReference>
<evidence type="ECO:0000313" key="11">
    <source>
        <dbReference type="EMBL" id="MBW93145.1"/>
    </source>
</evidence>
<organism evidence="11">
    <name type="scientific">Rhizophora mucronata</name>
    <name type="common">Asiatic mangrove</name>
    <dbReference type="NCBI Taxonomy" id="61149"/>
    <lineage>
        <taxon>Eukaryota</taxon>
        <taxon>Viridiplantae</taxon>
        <taxon>Streptophyta</taxon>
        <taxon>Embryophyta</taxon>
        <taxon>Tracheophyta</taxon>
        <taxon>Spermatophyta</taxon>
        <taxon>Magnoliopsida</taxon>
        <taxon>eudicotyledons</taxon>
        <taxon>Gunneridae</taxon>
        <taxon>Pentapetalae</taxon>
        <taxon>rosids</taxon>
        <taxon>fabids</taxon>
        <taxon>Malpighiales</taxon>
        <taxon>Rhizophoraceae</taxon>
        <taxon>Rhizophora</taxon>
    </lineage>
</organism>
<dbReference type="AlphaFoldDB" id="A0A2P2JI59"/>
<dbReference type="NCBIfam" id="TIGR03594">
    <property type="entry name" value="GTPase_EngA"/>
    <property type="match status" value="1"/>
</dbReference>
<feature type="compositionally biased region" description="Basic and acidic residues" evidence="8">
    <location>
        <begin position="635"/>
        <end position="644"/>
    </location>
</feature>
<feature type="domain" description="Guanylate kinase-like" evidence="10">
    <location>
        <begin position="136"/>
        <end position="263"/>
    </location>
</feature>
<dbReference type="PANTHER" id="PTHR43834">
    <property type="entry name" value="GTPASE DER"/>
    <property type="match status" value="1"/>
</dbReference>
<keyword evidence="4" id="KW-0677">Repeat</keyword>
<keyword evidence="5" id="KW-0547">Nucleotide-binding</keyword>
<proteinExistence type="inferred from homology"/>
<keyword evidence="3" id="KW-0690">Ribosome biogenesis</keyword>
<keyword evidence="6" id="KW-0342">GTP-binding</keyword>
<evidence type="ECO:0000256" key="5">
    <source>
        <dbReference type="ARBA" id="ARBA00022741"/>
    </source>
</evidence>
<dbReference type="CDD" id="cd01894">
    <property type="entry name" value="EngA1"/>
    <property type="match status" value="1"/>
</dbReference>
<feature type="region of interest" description="Disordered" evidence="8">
    <location>
        <begin position="615"/>
        <end position="644"/>
    </location>
</feature>
<feature type="signal peptide" evidence="9">
    <location>
        <begin position="1"/>
        <end position="20"/>
    </location>
</feature>
<evidence type="ECO:0000256" key="3">
    <source>
        <dbReference type="ARBA" id="ARBA00022517"/>
    </source>
</evidence>
<dbReference type="Gene3D" id="3.30.300.20">
    <property type="match status" value="1"/>
</dbReference>
<dbReference type="HAMAP" id="MF_00195">
    <property type="entry name" value="GTPase_Der"/>
    <property type="match status" value="1"/>
</dbReference>
<dbReference type="Pfam" id="PF14714">
    <property type="entry name" value="KH_dom-like"/>
    <property type="match status" value="1"/>
</dbReference>
<feature type="chain" id="PRO_5015150788" description="GTPase Der" evidence="9">
    <location>
        <begin position="21"/>
        <end position="644"/>
    </location>
</feature>
<dbReference type="NCBIfam" id="TIGR00231">
    <property type="entry name" value="small_GTP"/>
    <property type="match status" value="2"/>
</dbReference>
<evidence type="ECO:0000256" key="2">
    <source>
        <dbReference type="ARBA" id="ARBA00020953"/>
    </source>
</evidence>
<comment type="similarity">
    <text evidence="1">Belongs to the TRAFAC class TrmE-Era-EngA-EngB-Septin-like GTPase superfamily. EngA (Der) GTPase family.</text>
</comment>
<dbReference type="InterPro" id="IPR015946">
    <property type="entry name" value="KH_dom-like_a/b"/>
</dbReference>
<dbReference type="InterPro" id="IPR016484">
    <property type="entry name" value="GTPase_Der"/>
</dbReference>
<dbReference type="EMBL" id="GGEC01012662">
    <property type="protein sequence ID" value="MBW93145.1"/>
    <property type="molecule type" value="Transcribed_RNA"/>
</dbReference>
<dbReference type="Pfam" id="PF01926">
    <property type="entry name" value="MMR_HSR1"/>
    <property type="match status" value="2"/>
</dbReference>
<evidence type="ECO:0000256" key="6">
    <source>
        <dbReference type="ARBA" id="ARBA00023134"/>
    </source>
</evidence>
<evidence type="ECO:0000256" key="7">
    <source>
        <dbReference type="ARBA" id="ARBA00032345"/>
    </source>
</evidence>
<dbReference type="CDD" id="cd01895">
    <property type="entry name" value="EngA2"/>
    <property type="match status" value="1"/>
</dbReference>
<dbReference type="PRINTS" id="PR00326">
    <property type="entry name" value="GTP1OBG"/>
</dbReference>
<dbReference type="GO" id="GO:0005525">
    <property type="term" value="F:GTP binding"/>
    <property type="evidence" value="ECO:0007669"/>
    <property type="project" value="UniProtKB-KW"/>
</dbReference>
<dbReference type="Gene3D" id="3.40.50.300">
    <property type="entry name" value="P-loop containing nucleotide triphosphate hydrolases"/>
    <property type="match status" value="2"/>
</dbReference>
<evidence type="ECO:0000256" key="1">
    <source>
        <dbReference type="ARBA" id="ARBA00008279"/>
    </source>
</evidence>
<keyword evidence="9" id="KW-0732">Signal</keyword>
<dbReference type="PANTHER" id="PTHR43834:SF6">
    <property type="entry name" value="GTPASE DER"/>
    <property type="match status" value="1"/>
</dbReference>
<dbReference type="PROSITE" id="PS50052">
    <property type="entry name" value="GUANYLATE_KINASE_2"/>
    <property type="match status" value="1"/>
</dbReference>
<dbReference type="InterPro" id="IPR027417">
    <property type="entry name" value="P-loop_NTPase"/>
</dbReference>
<evidence type="ECO:0000259" key="10">
    <source>
        <dbReference type="PROSITE" id="PS50052"/>
    </source>
</evidence>
<sequence>MSHSWSWVRALLAWRKRSLALGVLLPRFRDSRTLSFNKFPFEHSIIWHRPSFNRTGIFIAKDGIHRQLIPSSWLSRGFCSLLQNETSELDSGSSDDLITSDLEHSGCNSCDGISTKKVKVLQQKPLDFTKIDIDLLPTVILVGRPNVGKSALFNRLIRRREALVYNTPVDHVTRDIREGIAKLADLRFTVLDSAGLETEAASGSILHRTASMTANVLSRTQFAIFLIDARAGLHPLDLEVGKWLRKHASGIRPIVALNKSESLCDGTGSISDMANEACALGFGDPIAISAETGLGMTTLYEALRPLLVDYMLQVLKNNGNGDTVHDMCHDQGLGENDEHKLPLQLAIVGRPNVGKSTLLNTLLQEQRVLVGPEVGLTRDSVRAHFKFQGRTVYLVDTAGWLQRTGKEKGPSSLSVMQSRKSLMRAHVVALVLDAEEIAKARRSMTHAEVVIARRAVEEGRGLVVIVNKMDLLNGKQNSKLLEKVKEAVPFEIQTVIPQATGIPVVFISALEGRGRTAVMHRVIDTYDKWCLRLTTSRLNRWLRKVMSRHSWKDQAAQPKIKYFTQVKARPPTFVAFTSGKTRLSDTDLRFLTKSLKEDFDLGGIPIRIMQRSVTGNVGGGRSRSSQSTGGMTERIFSDKRTVAA</sequence>
<dbReference type="InterPro" id="IPR032859">
    <property type="entry name" value="KH_dom-like"/>
</dbReference>
<dbReference type="InterPro" id="IPR005225">
    <property type="entry name" value="Small_GTP-bd"/>
</dbReference>
<name>A0A2P2JI59_RHIMU</name>
<evidence type="ECO:0000256" key="4">
    <source>
        <dbReference type="ARBA" id="ARBA00022737"/>
    </source>
</evidence>
<reference evidence="11" key="1">
    <citation type="submission" date="2018-02" db="EMBL/GenBank/DDBJ databases">
        <title>Rhizophora mucronata_Transcriptome.</title>
        <authorList>
            <person name="Meera S.P."/>
            <person name="Sreeshan A."/>
            <person name="Augustine A."/>
        </authorList>
    </citation>
    <scope>NUCLEOTIDE SEQUENCE</scope>
    <source>
        <tissue evidence="11">Leaf</tissue>
    </source>
</reference>
<evidence type="ECO:0000256" key="8">
    <source>
        <dbReference type="SAM" id="MobiDB-lite"/>
    </source>
</evidence>
<dbReference type="SUPFAM" id="SSF52540">
    <property type="entry name" value="P-loop containing nucleoside triphosphate hydrolases"/>
    <property type="match status" value="2"/>
</dbReference>
<dbReference type="GO" id="GO:0042254">
    <property type="term" value="P:ribosome biogenesis"/>
    <property type="evidence" value="ECO:0007669"/>
    <property type="project" value="UniProtKB-KW"/>
</dbReference>
<protein>
    <recommendedName>
        <fullName evidence="2">GTPase Der</fullName>
    </recommendedName>
    <alternativeName>
        <fullName evidence="7">GTP-binding protein EngA</fullName>
    </alternativeName>
</protein>
<evidence type="ECO:0000256" key="9">
    <source>
        <dbReference type="SAM" id="SignalP"/>
    </source>
</evidence>
<dbReference type="InterPro" id="IPR006073">
    <property type="entry name" value="GTP-bd"/>
</dbReference>
<accession>A0A2P2JI59</accession>